<sequence>MSDPLTTVNYRIQNLDYLSYIEFPGFTTSIQLRPFKANELKQQWKFVDAGNGAFYIQSIVDADKYLGYSGGYLAVLPKASAWTWTVFFDAKSSSYSIYYSLSYVLQAENTSVVSLTSRNAYDNQRWSLIPVTPATPNRLPLPTGYYRVRTFNGLSLMTLPKGVAAEDSSVFVQSQVASNDAYQRWLVTRQQNGLYLVQSAGPATPTYLGCNSAESAVGDHLVGIATPFEWDLRQIGQGLAWSINLPQYPSALSLGFADYEAESGDDISLEPTDTAPSQIWFFESYVPLGNDTVHAKREVEEGNYQLQSYNDSTTYMTVLSSPYRITPGTSTSTKFALKYTEDAAQFTLSYATSSGAIPVADCGGFLGFATEGTNWVLLPGQLKVVGFYICRPDAGSPHKVVSGRITSDINQNKVFSIDNMVSGAGLQMWKLIKA</sequence>
<evidence type="ECO:0008006" key="3">
    <source>
        <dbReference type="Google" id="ProtNLM"/>
    </source>
</evidence>
<reference evidence="2" key="1">
    <citation type="submission" date="2024-04" db="EMBL/GenBank/DDBJ databases">
        <authorList>
            <person name="Shaw F."/>
            <person name="Minotto A."/>
        </authorList>
    </citation>
    <scope>NUCLEOTIDE SEQUENCE [LARGE SCALE GENOMIC DNA]</scope>
</reference>
<dbReference type="CDD" id="cd00161">
    <property type="entry name" value="beta-trefoil_Ricin-like"/>
    <property type="match status" value="1"/>
</dbReference>
<accession>A0ABP1CSD6</accession>
<dbReference type="Proteomes" id="UP001497453">
    <property type="component" value="Chromosome 10"/>
</dbReference>
<dbReference type="EMBL" id="OZ037953">
    <property type="protein sequence ID" value="CAL1698575.1"/>
    <property type="molecule type" value="Genomic_DNA"/>
</dbReference>
<name>A0ABP1CSD6_9APHY</name>
<organism evidence="1 2">
    <name type="scientific">Somion occarium</name>
    <dbReference type="NCBI Taxonomy" id="3059160"/>
    <lineage>
        <taxon>Eukaryota</taxon>
        <taxon>Fungi</taxon>
        <taxon>Dikarya</taxon>
        <taxon>Basidiomycota</taxon>
        <taxon>Agaricomycotina</taxon>
        <taxon>Agaricomycetes</taxon>
        <taxon>Polyporales</taxon>
        <taxon>Cerrenaceae</taxon>
        <taxon>Somion</taxon>
    </lineage>
</organism>
<evidence type="ECO:0000313" key="2">
    <source>
        <dbReference type="Proteomes" id="UP001497453"/>
    </source>
</evidence>
<dbReference type="InterPro" id="IPR035992">
    <property type="entry name" value="Ricin_B-like_lectins"/>
</dbReference>
<keyword evidence="2" id="KW-1185">Reference proteome</keyword>
<protein>
    <recommendedName>
        <fullName evidence="3">Ricin B lectin domain-containing protein</fullName>
    </recommendedName>
</protein>
<gene>
    <name evidence="1" type="ORF">GFSPODELE1_LOCUS2214</name>
</gene>
<proteinExistence type="predicted"/>
<dbReference type="Gene3D" id="2.80.10.50">
    <property type="match status" value="2"/>
</dbReference>
<evidence type="ECO:0000313" key="1">
    <source>
        <dbReference type="EMBL" id="CAL1698575.1"/>
    </source>
</evidence>
<dbReference type="SUPFAM" id="SSF50370">
    <property type="entry name" value="Ricin B-like lectins"/>
    <property type="match status" value="2"/>
</dbReference>